<evidence type="ECO:0000259" key="3">
    <source>
        <dbReference type="SMART" id="SM00470"/>
    </source>
</evidence>
<dbReference type="RefSeq" id="WP_323278338.1">
    <property type="nucleotide sequence ID" value="NZ_JAYGGQ010000004.1"/>
</dbReference>
<evidence type="ECO:0000256" key="1">
    <source>
        <dbReference type="ARBA" id="ARBA00006295"/>
    </source>
</evidence>
<dbReference type="EMBL" id="JAYGGQ010000004">
    <property type="protein sequence ID" value="MEA5454492.1"/>
    <property type="molecule type" value="Genomic_DNA"/>
</dbReference>
<dbReference type="Pfam" id="PF02195">
    <property type="entry name" value="ParB_N"/>
    <property type="match status" value="1"/>
</dbReference>
<dbReference type="Gene3D" id="3.90.1530.30">
    <property type="match status" value="1"/>
</dbReference>
<reference evidence="4 5" key="1">
    <citation type="submission" date="2023-12" db="EMBL/GenBank/DDBJ databases">
        <title>Sinomonas terricola sp. nov, isolated from litchi orchard soil in Guangdong, PR China.</title>
        <authorList>
            <person name="Jiaxin W."/>
            <person name="Yang Z."/>
            <person name="Honghui Z."/>
        </authorList>
    </citation>
    <scope>NUCLEOTIDE SEQUENCE [LARGE SCALE GENOMIC DNA]</scope>
    <source>
        <strain evidence="4 5">JGH33</strain>
    </source>
</reference>
<dbReference type="NCBIfam" id="TIGR00180">
    <property type="entry name" value="parB_part"/>
    <property type="match status" value="1"/>
</dbReference>
<dbReference type="InterPro" id="IPR050336">
    <property type="entry name" value="Chromosome_partition/occlusion"/>
</dbReference>
<dbReference type="SUPFAM" id="SSF110849">
    <property type="entry name" value="ParB/Sulfiredoxin"/>
    <property type="match status" value="1"/>
</dbReference>
<dbReference type="PANTHER" id="PTHR33375">
    <property type="entry name" value="CHROMOSOME-PARTITIONING PROTEIN PARB-RELATED"/>
    <property type="match status" value="1"/>
</dbReference>
<comment type="similarity">
    <text evidence="1">Belongs to the ParB family.</text>
</comment>
<dbReference type="Gene3D" id="1.10.10.2830">
    <property type="match status" value="1"/>
</dbReference>
<accession>A0ABU5T4A5</accession>
<keyword evidence="5" id="KW-1185">Reference proteome</keyword>
<evidence type="ECO:0000256" key="2">
    <source>
        <dbReference type="ARBA" id="ARBA00022829"/>
    </source>
</evidence>
<dbReference type="InterPro" id="IPR041468">
    <property type="entry name" value="HTH_ParB/Spo0J"/>
</dbReference>
<feature type="domain" description="ParB-like N-terminal" evidence="3">
    <location>
        <begin position="5"/>
        <end position="97"/>
    </location>
</feature>
<name>A0ABU5T4A5_9MICC</name>
<dbReference type="PANTHER" id="PTHR33375:SF1">
    <property type="entry name" value="CHROMOSOME-PARTITIONING PROTEIN PARB-RELATED"/>
    <property type="match status" value="1"/>
</dbReference>
<keyword evidence="2" id="KW-0159">Chromosome partition</keyword>
<evidence type="ECO:0000313" key="5">
    <source>
        <dbReference type="Proteomes" id="UP001304769"/>
    </source>
</evidence>
<dbReference type="InterPro" id="IPR036086">
    <property type="entry name" value="ParB/Sulfiredoxin_sf"/>
</dbReference>
<proteinExistence type="inferred from homology"/>
<comment type="caution">
    <text evidence="4">The sequence shown here is derived from an EMBL/GenBank/DDBJ whole genome shotgun (WGS) entry which is preliminary data.</text>
</comment>
<gene>
    <name evidence="4" type="ORF">SPF06_07140</name>
</gene>
<protein>
    <submittedName>
        <fullName evidence="4">ParB/RepB/Spo0J family partition protein</fullName>
    </submittedName>
</protein>
<dbReference type="Pfam" id="PF17762">
    <property type="entry name" value="HTH_ParB"/>
    <property type="match status" value="1"/>
</dbReference>
<dbReference type="InterPro" id="IPR004437">
    <property type="entry name" value="ParB/RepB/Spo0J"/>
</dbReference>
<evidence type="ECO:0000313" key="4">
    <source>
        <dbReference type="EMBL" id="MEA5454492.1"/>
    </source>
</evidence>
<dbReference type="InterPro" id="IPR003115">
    <property type="entry name" value="ParB_N"/>
</dbReference>
<sequence length="485" mass="54296">MTTFETIELARLEEHPKNPRKDLGDLAELAMSIQAKGIEQALTVVPKPGHRTKYLVLGGHRRRAAAKLAKLRMVPCMIRDDLTTEAAQIEFMLVENVHRRDLTVLEEAEAVQGLFDLGLDEATIAENIGRSRELVRGRAKIARLGDKAKAKLEDRTLTIEQALVLTEFEGDEAIIARLIEVAGDHWNWKHAVENHRTAREVQAKIPKTVAALRKAGAELLESRPDWEEMRDQRLVSTGDWNARKHFEDWTVEQHIAAGHKAVVDRQSGGNVNWIAPRPTEWDEAEKETPEQAAAKEAEDRIVAGLEVAAHVRDEFVREAVLSPPATLKAWAKGRDVDELMKILVEDPNPFALAVLGIESGSDSRKVLREKLCGLPDEALAVLRHIARFGRQEKQLRGEVSYGSRLDGWGTGIYSGDYSKKWRETLENVLGYVWSDIEKEALEYVAKRAAQDADEDENWCVDCGEEIDGCVCSETDAEAEIEGDES</sequence>
<organism evidence="4 5">
    <name type="scientific">Sinomonas terricola</name>
    <dbReference type="NCBI Taxonomy" id="3110330"/>
    <lineage>
        <taxon>Bacteria</taxon>
        <taxon>Bacillati</taxon>
        <taxon>Actinomycetota</taxon>
        <taxon>Actinomycetes</taxon>
        <taxon>Micrococcales</taxon>
        <taxon>Micrococcaceae</taxon>
        <taxon>Sinomonas</taxon>
    </lineage>
</organism>
<dbReference type="SMART" id="SM00470">
    <property type="entry name" value="ParB"/>
    <property type="match status" value="1"/>
</dbReference>
<dbReference type="Proteomes" id="UP001304769">
    <property type="component" value="Unassembled WGS sequence"/>
</dbReference>